<sequence length="248" mass="28512">MAIPASKVSTPSCIAHCSTSTDCPNSSQKDRQITTQTKRTRISQTAQPQPQHPQCVCHIWKNWRNLFITIMAVCSVIFIVSDLYYLSHLELAALRLRTPPPSFPQSTPTSIQSNASRHDPWIMNNLNLGYYHNEFFTEPAMDLFTAAKNFMLQQRLFSRELQVGNISDDLLLCTRRWKMELSKHHASTGHPDVNLMLSQNPFHISVGPVQGRHLFKEDIEQVKSMQERRIVRIKGDNMTFDLVIDYNQ</sequence>
<proteinExistence type="predicted"/>
<reference evidence="3 4" key="1">
    <citation type="submission" date="2019-04" db="EMBL/GenBank/DDBJ databases">
        <title>Annotation for the trematode Fasciola gigantica.</title>
        <authorList>
            <person name="Choi Y.-J."/>
        </authorList>
    </citation>
    <scope>NUCLEOTIDE SEQUENCE [LARGE SCALE GENOMIC DNA]</scope>
    <source>
        <strain evidence="3">Uganda_cow_1</strain>
    </source>
</reference>
<dbReference type="EMBL" id="SUNJ01005777">
    <property type="protein sequence ID" value="TPP63355.1"/>
    <property type="molecule type" value="Genomic_DNA"/>
</dbReference>
<feature type="region of interest" description="Disordered" evidence="1">
    <location>
        <begin position="19"/>
        <end position="49"/>
    </location>
</feature>
<feature type="transmembrane region" description="Helical" evidence="2">
    <location>
        <begin position="66"/>
        <end position="87"/>
    </location>
</feature>
<comment type="caution">
    <text evidence="3">The sequence shown here is derived from an EMBL/GenBank/DDBJ whole genome shotgun (WGS) entry which is preliminary data.</text>
</comment>
<feature type="compositionally biased region" description="Low complexity" evidence="1">
    <location>
        <begin position="33"/>
        <end position="49"/>
    </location>
</feature>
<organism evidence="3 4">
    <name type="scientific">Fasciola gigantica</name>
    <name type="common">Giant liver fluke</name>
    <dbReference type="NCBI Taxonomy" id="46835"/>
    <lineage>
        <taxon>Eukaryota</taxon>
        <taxon>Metazoa</taxon>
        <taxon>Spiralia</taxon>
        <taxon>Lophotrochozoa</taxon>
        <taxon>Platyhelminthes</taxon>
        <taxon>Trematoda</taxon>
        <taxon>Digenea</taxon>
        <taxon>Plagiorchiida</taxon>
        <taxon>Echinostomata</taxon>
        <taxon>Echinostomatoidea</taxon>
        <taxon>Fasciolidae</taxon>
        <taxon>Fasciola</taxon>
    </lineage>
</organism>
<keyword evidence="4" id="KW-1185">Reference proteome</keyword>
<dbReference type="Proteomes" id="UP000316759">
    <property type="component" value="Unassembled WGS sequence"/>
</dbReference>
<gene>
    <name evidence="3" type="ORF">FGIG_02018</name>
</gene>
<evidence type="ECO:0000313" key="4">
    <source>
        <dbReference type="Proteomes" id="UP000316759"/>
    </source>
</evidence>
<keyword evidence="2" id="KW-0812">Transmembrane</keyword>
<dbReference type="OrthoDB" id="10630218at2759"/>
<dbReference type="AlphaFoldDB" id="A0A504YRV0"/>
<accession>A0A504YRV0</accession>
<name>A0A504YRV0_FASGI</name>
<keyword evidence="2" id="KW-0472">Membrane</keyword>
<evidence type="ECO:0000256" key="1">
    <source>
        <dbReference type="SAM" id="MobiDB-lite"/>
    </source>
</evidence>
<evidence type="ECO:0000256" key="2">
    <source>
        <dbReference type="SAM" id="Phobius"/>
    </source>
</evidence>
<keyword evidence="2" id="KW-1133">Transmembrane helix</keyword>
<protein>
    <submittedName>
        <fullName evidence="3">Uncharacterized protein</fullName>
    </submittedName>
</protein>
<evidence type="ECO:0000313" key="3">
    <source>
        <dbReference type="EMBL" id="TPP63355.1"/>
    </source>
</evidence>